<evidence type="ECO:0000259" key="16">
    <source>
        <dbReference type="PROSITE" id="PS50011"/>
    </source>
</evidence>
<evidence type="ECO:0000256" key="14">
    <source>
        <dbReference type="SAM" id="MobiDB-lite"/>
    </source>
</evidence>
<feature type="compositionally biased region" description="Low complexity" evidence="14">
    <location>
        <begin position="91"/>
        <end position="114"/>
    </location>
</feature>
<dbReference type="InterPro" id="IPR020635">
    <property type="entry name" value="Tyr_kinase_cat_dom"/>
</dbReference>
<dbReference type="GO" id="GO:0007435">
    <property type="term" value="P:salivary gland morphogenesis"/>
    <property type="evidence" value="ECO:0007669"/>
    <property type="project" value="UniProtKB-ARBA"/>
</dbReference>
<dbReference type="SUPFAM" id="SSF55550">
    <property type="entry name" value="SH2 domain"/>
    <property type="match status" value="1"/>
</dbReference>
<comment type="similarity">
    <text evidence="13">Belongs to the protein kinase superfamily. Tyr protein kinase family.</text>
</comment>
<evidence type="ECO:0000313" key="18">
    <source>
        <dbReference type="Proteomes" id="UP001153620"/>
    </source>
</evidence>
<dbReference type="GO" id="GO:0004715">
    <property type="term" value="F:non-membrane spanning protein tyrosine kinase activity"/>
    <property type="evidence" value="ECO:0007669"/>
    <property type="project" value="UniProtKB-EC"/>
</dbReference>
<dbReference type="Gene3D" id="1.10.510.10">
    <property type="entry name" value="Transferase(Phosphotransferase) domain 1"/>
    <property type="match status" value="1"/>
</dbReference>
<dbReference type="SUPFAM" id="SSF56112">
    <property type="entry name" value="Protein kinase-like (PK-like)"/>
    <property type="match status" value="1"/>
</dbReference>
<feature type="region of interest" description="Disordered" evidence="14">
    <location>
        <begin position="194"/>
        <end position="217"/>
    </location>
</feature>
<name>A0A9N9S108_9DIPT</name>
<dbReference type="InterPro" id="IPR017441">
    <property type="entry name" value="Protein_kinase_ATP_BS"/>
</dbReference>
<protein>
    <recommendedName>
        <fullName evidence="13">Tyrosine-protein kinase</fullName>
        <ecNumber evidence="13">2.7.10.2</ecNumber>
    </recommendedName>
</protein>
<dbReference type="SMART" id="SM00252">
    <property type="entry name" value="SH2"/>
    <property type="match status" value="1"/>
</dbReference>
<dbReference type="InterPro" id="IPR000980">
    <property type="entry name" value="SH2"/>
</dbReference>
<dbReference type="AlphaFoldDB" id="A0A9N9S108"/>
<dbReference type="InterPro" id="IPR035027">
    <property type="entry name" value="Csk-like_SH2"/>
</dbReference>
<dbReference type="EMBL" id="OU895879">
    <property type="protein sequence ID" value="CAG9807619.1"/>
    <property type="molecule type" value="Genomic_DNA"/>
</dbReference>
<dbReference type="Proteomes" id="UP001153620">
    <property type="component" value="Chromosome 3"/>
</dbReference>
<dbReference type="PROSITE" id="PS00109">
    <property type="entry name" value="PROTEIN_KINASE_TYR"/>
    <property type="match status" value="1"/>
</dbReference>
<evidence type="ECO:0000256" key="6">
    <source>
        <dbReference type="ARBA" id="ARBA00022777"/>
    </source>
</evidence>
<evidence type="ECO:0000313" key="17">
    <source>
        <dbReference type="EMBL" id="CAG9807619.1"/>
    </source>
</evidence>
<feature type="region of interest" description="Disordered" evidence="14">
    <location>
        <begin position="147"/>
        <end position="169"/>
    </location>
</feature>
<dbReference type="Gene3D" id="3.30.505.10">
    <property type="entry name" value="SH2 domain"/>
    <property type="match status" value="1"/>
</dbReference>
<dbReference type="GO" id="GO:0002009">
    <property type="term" value="P:morphogenesis of an epithelium"/>
    <property type="evidence" value="ECO:0007669"/>
    <property type="project" value="UniProtKB-ARBA"/>
</dbReference>
<evidence type="ECO:0000256" key="9">
    <source>
        <dbReference type="ARBA" id="ARBA00023137"/>
    </source>
</evidence>
<evidence type="ECO:0000256" key="11">
    <source>
        <dbReference type="PROSITE-ProRule" id="PRU00191"/>
    </source>
</evidence>
<evidence type="ECO:0000256" key="7">
    <source>
        <dbReference type="ARBA" id="ARBA00022840"/>
    </source>
</evidence>
<sequence length="608" mass="68247">MNISNTTIQTGHHHHHHQNTTSNASSLSNQQSYHHTNSVTIQQGQHQRAVVNQNPSVHRFQTPDENPWLLQSSQPGPIPPQRQHKRLAANSSVGGHPSSITSSSQTSKSLISQHPQSINNSTYNQPVYLTSTAQTQTTPGLAPQVALHPQISPKSPSQSFPQPTATGFNLMSTSLSGNSSNMNHMSQLHHVANLSNNNNNSASNNNNNSNFDDLNLNGSSSNNTSSLKKLEMKLNSMPWFYGSITRDEAERLLQPREEGLFLVRESTNYPGDYTLCVCFQEKVEHYRVKYHDKKLTIDDEEYFDNLSQLVAHYEQDADGLCTQLMKPLEKSHGLSYMDSTDFIAQGWVIPEKDLQLKESIGKGEFGDVMLGYLKGERVAVKMLKDSTAAAQKFLAEASVMTTLEHKNLVKFLGLVLNKQHIYLVTEYMSKGSLVDYLRSRGRQHITRKDQINFASDTCSGMEYLEAKKVVHRDLAARNVLISEDCVAKVADFGLAREECINSTDIGKLPIKWSAPEALKSGRFSNKSDIWSFGILLWEIYSFGRVPYPRIPLAEVTRHVEAGYKMEAPEGCPTEIYDMMKQCWDLNPIKRPTFKELALKLHQLKANTT</sequence>
<dbReference type="PRINTS" id="PR00401">
    <property type="entry name" value="SH2DOMAIN"/>
</dbReference>
<dbReference type="SMART" id="SM00219">
    <property type="entry name" value="TyrKc"/>
    <property type="match status" value="1"/>
</dbReference>
<evidence type="ECO:0000256" key="12">
    <source>
        <dbReference type="PROSITE-ProRule" id="PRU10141"/>
    </source>
</evidence>
<evidence type="ECO:0000256" key="8">
    <source>
        <dbReference type="ARBA" id="ARBA00022999"/>
    </source>
</evidence>
<evidence type="ECO:0000256" key="1">
    <source>
        <dbReference type="ARBA" id="ARBA00004496"/>
    </source>
</evidence>
<dbReference type="OrthoDB" id="346907at2759"/>
<evidence type="ECO:0000256" key="2">
    <source>
        <dbReference type="ARBA" id="ARBA00022443"/>
    </source>
</evidence>
<dbReference type="EC" id="2.7.10.2" evidence="13"/>
<keyword evidence="6 13" id="KW-0418">Kinase</keyword>
<keyword evidence="4 13" id="KW-0808">Transferase</keyword>
<keyword evidence="5 12" id="KW-0547">Nucleotide-binding</keyword>
<dbReference type="FunFam" id="1.10.510.10:FF:000272">
    <property type="entry name" value="Tyrosine-protein kinase"/>
    <property type="match status" value="1"/>
</dbReference>
<dbReference type="InterPro" id="IPR036860">
    <property type="entry name" value="SH2_dom_sf"/>
</dbReference>
<feature type="binding site" evidence="12">
    <location>
        <position position="381"/>
    </location>
    <ligand>
        <name>ATP</name>
        <dbReference type="ChEBI" id="CHEBI:30616"/>
    </ligand>
</feature>
<dbReference type="GO" id="GO:0005524">
    <property type="term" value="F:ATP binding"/>
    <property type="evidence" value="ECO:0007669"/>
    <property type="project" value="UniProtKB-UniRule"/>
</dbReference>
<evidence type="ECO:0000256" key="13">
    <source>
        <dbReference type="RuleBase" id="RU362096"/>
    </source>
</evidence>
<reference evidence="17" key="1">
    <citation type="submission" date="2022-01" db="EMBL/GenBank/DDBJ databases">
        <authorList>
            <person name="King R."/>
        </authorList>
    </citation>
    <scope>NUCLEOTIDE SEQUENCE</scope>
</reference>
<dbReference type="Pfam" id="PF00017">
    <property type="entry name" value="SH2"/>
    <property type="match status" value="1"/>
</dbReference>
<feature type="domain" description="SH2" evidence="15">
    <location>
        <begin position="239"/>
        <end position="328"/>
    </location>
</feature>
<dbReference type="FunFam" id="3.30.200.20:FF:000053">
    <property type="entry name" value="Tyrosine-protein kinase"/>
    <property type="match status" value="1"/>
</dbReference>
<accession>A0A9N9S108</accession>
<dbReference type="PRINTS" id="PR00109">
    <property type="entry name" value="TYRKINASE"/>
</dbReference>
<keyword evidence="3" id="KW-0963">Cytoplasm</keyword>
<feature type="compositionally biased region" description="Polar residues" evidence="14">
    <location>
        <begin position="1"/>
        <end position="10"/>
    </location>
</feature>
<dbReference type="GO" id="GO:0005737">
    <property type="term" value="C:cytoplasm"/>
    <property type="evidence" value="ECO:0007669"/>
    <property type="project" value="UniProtKB-SubCell"/>
</dbReference>
<dbReference type="PANTHER" id="PTHR24418">
    <property type="entry name" value="TYROSINE-PROTEIN KINASE"/>
    <property type="match status" value="1"/>
</dbReference>
<keyword evidence="8 11" id="KW-0727">SH2 domain</keyword>
<dbReference type="InterPro" id="IPR050198">
    <property type="entry name" value="Non-receptor_tyrosine_kinases"/>
</dbReference>
<dbReference type="InterPro" id="IPR000719">
    <property type="entry name" value="Prot_kinase_dom"/>
</dbReference>
<dbReference type="Pfam" id="PF07714">
    <property type="entry name" value="PK_Tyr_Ser-Thr"/>
    <property type="match status" value="1"/>
</dbReference>
<dbReference type="InterPro" id="IPR008266">
    <property type="entry name" value="Tyr_kinase_AS"/>
</dbReference>
<proteinExistence type="inferred from homology"/>
<comment type="subcellular location">
    <subcellularLocation>
        <location evidence="1">Cytoplasm</location>
    </subcellularLocation>
</comment>
<reference evidence="17" key="2">
    <citation type="submission" date="2022-10" db="EMBL/GenBank/DDBJ databases">
        <authorList>
            <consortium name="ENA_rothamsted_submissions"/>
            <consortium name="culmorum"/>
            <person name="King R."/>
        </authorList>
    </citation>
    <scope>NUCLEOTIDE SEQUENCE</scope>
</reference>
<evidence type="ECO:0000256" key="5">
    <source>
        <dbReference type="ARBA" id="ARBA00022741"/>
    </source>
</evidence>
<dbReference type="GO" id="GO:0030036">
    <property type="term" value="P:actin cytoskeleton organization"/>
    <property type="evidence" value="ECO:0007669"/>
    <property type="project" value="UniProtKB-ARBA"/>
</dbReference>
<dbReference type="GO" id="GO:0007424">
    <property type="term" value="P:open tracheal system development"/>
    <property type="evidence" value="ECO:0007669"/>
    <property type="project" value="UniProtKB-ARBA"/>
</dbReference>
<dbReference type="FunFam" id="3.30.505.10:FF:000023">
    <property type="entry name" value="Tyrosine-protein kinase"/>
    <property type="match status" value="1"/>
</dbReference>
<evidence type="ECO:0000256" key="4">
    <source>
        <dbReference type="ARBA" id="ARBA00022679"/>
    </source>
</evidence>
<evidence type="ECO:0000256" key="3">
    <source>
        <dbReference type="ARBA" id="ARBA00022490"/>
    </source>
</evidence>
<evidence type="ECO:0000259" key="15">
    <source>
        <dbReference type="PROSITE" id="PS50001"/>
    </source>
</evidence>
<comment type="catalytic activity">
    <reaction evidence="10 13">
        <text>L-tyrosyl-[protein] + ATP = O-phospho-L-tyrosyl-[protein] + ADP + H(+)</text>
        <dbReference type="Rhea" id="RHEA:10596"/>
        <dbReference type="Rhea" id="RHEA-COMP:10136"/>
        <dbReference type="Rhea" id="RHEA-COMP:20101"/>
        <dbReference type="ChEBI" id="CHEBI:15378"/>
        <dbReference type="ChEBI" id="CHEBI:30616"/>
        <dbReference type="ChEBI" id="CHEBI:46858"/>
        <dbReference type="ChEBI" id="CHEBI:61978"/>
        <dbReference type="ChEBI" id="CHEBI:456216"/>
        <dbReference type="EC" id="2.7.10.2"/>
    </reaction>
</comment>
<feature type="compositionally biased region" description="Polar residues" evidence="14">
    <location>
        <begin position="19"/>
        <end position="56"/>
    </location>
</feature>
<dbReference type="CDD" id="cd09937">
    <property type="entry name" value="SH2_csk_like"/>
    <property type="match status" value="1"/>
</dbReference>
<dbReference type="InterPro" id="IPR011009">
    <property type="entry name" value="Kinase-like_dom_sf"/>
</dbReference>
<keyword evidence="2" id="KW-0728">SH3 domain</keyword>
<dbReference type="InterPro" id="IPR001245">
    <property type="entry name" value="Ser-Thr/Tyr_kinase_cat_dom"/>
</dbReference>
<dbReference type="PROSITE" id="PS50001">
    <property type="entry name" value="SH2"/>
    <property type="match status" value="1"/>
</dbReference>
<dbReference type="CDD" id="cd05039">
    <property type="entry name" value="PTKc_Csk_like"/>
    <property type="match status" value="1"/>
</dbReference>
<organism evidence="17 18">
    <name type="scientific">Chironomus riparius</name>
    <dbReference type="NCBI Taxonomy" id="315576"/>
    <lineage>
        <taxon>Eukaryota</taxon>
        <taxon>Metazoa</taxon>
        <taxon>Ecdysozoa</taxon>
        <taxon>Arthropoda</taxon>
        <taxon>Hexapoda</taxon>
        <taxon>Insecta</taxon>
        <taxon>Pterygota</taxon>
        <taxon>Neoptera</taxon>
        <taxon>Endopterygota</taxon>
        <taxon>Diptera</taxon>
        <taxon>Nematocera</taxon>
        <taxon>Chironomoidea</taxon>
        <taxon>Chironomidae</taxon>
        <taxon>Chironominae</taxon>
        <taxon>Chironomus</taxon>
    </lineage>
</organism>
<dbReference type="PROSITE" id="PS00107">
    <property type="entry name" value="PROTEIN_KINASE_ATP"/>
    <property type="match status" value="1"/>
</dbReference>
<dbReference type="PROSITE" id="PS50011">
    <property type="entry name" value="PROTEIN_KINASE_DOM"/>
    <property type="match status" value="1"/>
</dbReference>
<feature type="domain" description="Protein kinase" evidence="16">
    <location>
        <begin position="354"/>
        <end position="604"/>
    </location>
</feature>
<keyword evidence="18" id="KW-1185">Reference proteome</keyword>
<feature type="compositionally biased region" description="Low complexity" evidence="14">
    <location>
        <begin position="149"/>
        <end position="163"/>
    </location>
</feature>
<keyword evidence="7 12" id="KW-0067">ATP-binding</keyword>
<evidence type="ECO:0000256" key="10">
    <source>
        <dbReference type="ARBA" id="ARBA00051245"/>
    </source>
</evidence>
<keyword evidence="9 13" id="KW-0829">Tyrosine-protein kinase</keyword>
<feature type="region of interest" description="Disordered" evidence="14">
    <location>
        <begin position="1"/>
        <end position="118"/>
    </location>
</feature>
<gene>
    <name evidence="17" type="ORF">CHIRRI_LOCUS10465</name>
</gene>